<dbReference type="PANTHER" id="PTHR43283">
    <property type="entry name" value="BETA-LACTAMASE-RELATED"/>
    <property type="match status" value="1"/>
</dbReference>
<keyword evidence="2" id="KW-0378">Hydrolase</keyword>
<comment type="caution">
    <text evidence="2">The sequence shown here is derived from an EMBL/GenBank/DDBJ whole genome shotgun (WGS) entry which is preliminary data.</text>
</comment>
<proteinExistence type="predicted"/>
<dbReference type="InterPro" id="IPR050789">
    <property type="entry name" value="Diverse_Enzym_Activities"/>
</dbReference>
<name>A0A507ZX20_9FLAO</name>
<organism evidence="2 3">
    <name type="scientific">Haloflavibacter putidus</name>
    <dbReference type="NCBI Taxonomy" id="2576776"/>
    <lineage>
        <taxon>Bacteria</taxon>
        <taxon>Pseudomonadati</taxon>
        <taxon>Bacteroidota</taxon>
        <taxon>Flavobacteriia</taxon>
        <taxon>Flavobacteriales</taxon>
        <taxon>Flavobacteriaceae</taxon>
        <taxon>Haloflavibacter</taxon>
    </lineage>
</organism>
<gene>
    <name evidence="2" type="ORF">FKR84_01695</name>
</gene>
<dbReference type="EMBL" id="VIAR01000001">
    <property type="protein sequence ID" value="TQD40814.1"/>
    <property type="molecule type" value="Genomic_DNA"/>
</dbReference>
<dbReference type="SUPFAM" id="SSF56601">
    <property type="entry name" value="beta-lactamase/transpeptidase-like"/>
    <property type="match status" value="1"/>
</dbReference>
<keyword evidence="3" id="KW-1185">Reference proteome</keyword>
<dbReference type="AlphaFoldDB" id="A0A507ZX20"/>
<accession>A0A507ZX20</accession>
<sequence length="358" mass="41166">MGLLLNLTSCQVGRFIVYNFADVKDHKKFPKRTIKAPQTTFHFTETTNAKVPKKYKNDSTGVEMSFEKYLEEQNTLAFLIIKNDTIHYEKYFDGYKQNSVVPSFSMAKSVISMLIGIAIEEKYIGSVNDSVGKYVDDLKDKKLQNTRLEELLQMTSGLDFSESYYSPFADAAAFYYGRNLDKKSKRLKINPKAENTFEYTSGSTQLLTMVLDRALGKTTVSEYLQEKIWQPIGAKYNTSWSLDKKNGIEKGFCCLNATAIDYAKLGRLYLKKGKFQEKQIVPKDWVERSTKIDTSNGSAAYYQYQFWLPTANGDFLMDGFLGQYVYVNPEKELIIVRLGKKEGDVDWWKVFPYLASKY</sequence>
<dbReference type="OrthoDB" id="9773047at2"/>
<dbReference type="PANTHER" id="PTHR43283:SF14">
    <property type="entry name" value="BLL8153 PROTEIN"/>
    <property type="match status" value="1"/>
</dbReference>
<dbReference type="InterPro" id="IPR001466">
    <property type="entry name" value="Beta-lactam-related"/>
</dbReference>
<feature type="domain" description="Beta-lactamase-related" evidence="1">
    <location>
        <begin position="75"/>
        <end position="343"/>
    </location>
</feature>
<dbReference type="Gene3D" id="3.40.710.10">
    <property type="entry name" value="DD-peptidase/beta-lactamase superfamily"/>
    <property type="match status" value="1"/>
</dbReference>
<evidence type="ECO:0000313" key="2">
    <source>
        <dbReference type="EMBL" id="TQD40814.1"/>
    </source>
</evidence>
<evidence type="ECO:0000313" key="3">
    <source>
        <dbReference type="Proteomes" id="UP000317169"/>
    </source>
</evidence>
<protein>
    <submittedName>
        <fullName evidence="2">Serine hydrolase</fullName>
    </submittedName>
</protein>
<dbReference type="InterPro" id="IPR012338">
    <property type="entry name" value="Beta-lactam/transpept-like"/>
</dbReference>
<dbReference type="GO" id="GO:0016787">
    <property type="term" value="F:hydrolase activity"/>
    <property type="evidence" value="ECO:0007669"/>
    <property type="project" value="UniProtKB-KW"/>
</dbReference>
<dbReference type="Pfam" id="PF00144">
    <property type="entry name" value="Beta-lactamase"/>
    <property type="match status" value="1"/>
</dbReference>
<dbReference type="Proteomes" id="UP000317169">
    <property type="component" value="Unassembled WGS sequence"/>
</dbReference>
<evidence type="ECO:0000259" key="1">
    <source>
        <dbReference type="Pfam" id="PF00144"/>
    </source>
</evidence>
<reference evidence="2 3" key="1">
    <citation type="submission" date="2019-06" db="EMBL/GenBank/DDBJ databases">
        <title>Flavibacter putida gen. nov., sp. nov., a novel marine bacterium of the family Flavobacteriaceae isolated from coastal seawater.</title>
        <authorList>
            <person name="Feng X."/>
        </authorList>
    </citation>
    <scope>NUCLEOTIDE SEQUENCE [LARGE SCALE GENOMIC DNA]</scope>
    <source>
        <strain evidence="2 3">PLHSN227</strain>
    </source>
</reference>